<dbReference type="EMBL" id="FLTX01000003">
    <property type="protein sequence ID" value="SBV49363.1"/>
    <property type="molecule type" value="Genomic_DNA"/>
</dbReference>
<name>A0A1C3NG62_9XANT</name>
<dbReference type="Pfam" id="PF05016">
    <property type="entry name" value="ParE_toxin"/>
    <property type="match status" value="1"/>
</dbReference>
<dbReference type="EMBL" id="MDCE01000003">
    <property type="protein sequence ID" value="PPV08575.1"/>
    <property type="molecule type" value="Genomic_DNA"/>
</dbReference>
<dbReference type="AlphaFoldDB" id="A0A1C3NG62"/>
<dbReference type="STRING" id="56449.XBLMG947_0135"/>
<evidence type="ECO:0000313" key="5">
    <source>
        <dbReference type="Proteomes" id="UP000239710"/>
    </source>
</evidence>
<organism evidence="3 4">
    <name type="scientific">Xanthomonas bromi</name>
    <dbReference type="NCBI Taxonomy" id="56449"/>
    <lineage>
        <taxon>Bacteria</taxon>
        <taxon>Pseudomonadati</taxon>
        <taxon>Pseudomonadota</taxon>
        <taxon>Gammaproteobacteria</taxon>
        <taxon>Lysobacterales</taxon>
        <taxon>Lysobacteraceae</taxon>
        <taxon>Xanthomonas</taxon>
    </lineage>
</organism>
<evidence type="ECO:0000313" key="2">
    <source>
        <dbReference type="EMBL" id="PPV08575.1"/>
    </source>
</evidence>
<gene>
    <name evidence="3" type="ORF">XBLMG947_0135</name>
    <name evidence="2" type="ORF">XbrCFBP1976_02170</name>
</gene>
<dbReference type="Gene3D" id="3.30.2310.20">
    <property type="entry name" value="RelE-like"/>
    <property type="match status" value="1"/>
</dbReference>
<evidence type="ECO:0000256" key="1">
    <source>
        <dbReference type="ARBA" id="ARBA00022649"/>
    </source>
</evidence>
<keyword evidence="5" id="KW-1185">Reference proteome</keyword>
<dbReference type="RefSeq" id="WP_065465932.1">
    <property type="nucleotide sequence ID" value="NZ_FLTX01000003.1"/>
</dbReference>
<reference evidence="2 5" key="2">
    <citation type="submission" date="2016-08" db="EMBL/GenBank/DDBJ databases">
        <title>Evolution of the type three secretion system and type three effector repertoires in Xanthomonas.</title>
        <authorList>
            <person name="Merda D."/>
            <person name="Briand M."/>
            <person name="Bosis E."/>
            <person name="Rousseau C."/>
            <person name="Portier P."/>
            <person name="Jacques M.-A."/>
            <person name="Fischer-Le Saux M."/>
        </authorList>
    </citation>
    <scope>NUCLEOTIDE SEQUENCE [LARGE SCALE GENOMIC DNA]</scope>
    <source>
        <strain evidence="2 5">CFBP1976</strain>
    </source>
</reference>
<dbReference type="OrthoDB" id="121597at2"/>
<sequence>MARVEFLPSVNEDLRRIIGHLEQHEAAHIQERLGEIVSASDVLTNNPLIGRLTHNDLRELVIGQGARGYIALYQYVTALDTVFVLAIRAQRETGYARDA</sequence>
<reference evidence="3 4" key="1">
    <citation type="submission" date="2016-06" db="EMBL/GenBank/DDBJ databases">
        <authorList>
            <person name="Kjaerup R.B."/>
            <person name="Dalgaard T.S."/>
            <person name="Juul-Madsen H.R."/>
        </authorList>
    </citation>
    <scope>NUCLEOTIDE SEQUENCE [LARGE SCALE GENOMIC DNA]</scope>
    <source>
        <strain evidence="3">LMG947</strain>
    </source>
</reference>
<dbReference type="InterPro" id="IPR035093">
    <property type="entry name" value="RelE/ParE_toxin_dom_sf"/>
</dbReference>
<dbReference type="InterPro" id="IPR007712">
    <property type="entry name" value="RelE/ParE_toxin"/>
</dbReference>
<dbReference type="Proteomes" id="UP000239710">
    <property type="component" value="Unassembled WGS sequence"/>
</dbReference>
<evidence type="ECO:0000313" key="3">
    <source>
        <dbReference type="EMBL" id="SBV49363.1"/>
    </source>
</evidence>
<dbReference type="Proteomes" id="UP000092503">
    <property type="component" value="Unassembled WGS sequence"/>
</dbReference>
<protein>
    <submittedName>
        <fullName evidence="2">Type II toxin-antitoxin system RelE/ParE family toxin</fullName>
    </submittedName>
</protein>
<proteinExistence type="predicted"/>
<accession>A0A1C3NG62</accession>
<keyword evidence="1" id="KW-1277">Toxin-antitoxin system</keyword>
<evidence type="ECO:0000313" key="4">
    <source>
        <dbReference type="Proteomes" id="UP000092503"/>
    </source>
</evidence>